<comment type="subunit">
    <text evidence="10">Interacts with (GTP-bound) Ran. Interacts with (phosphorylated) SFRS1 and SFRS2; leading to their nuclear import. Interacts with NUP62. Interacts with RBM4. Interacts with CPSF6, promoting its nuclear import.</text>
</comment>
<gene>
    <name evidence="14" type="primary">LOC108744802</name>
</gene>
<evidence type="ECO:0000313" key="14">
    <source>
        <dbReference type="RefSeq" id="XP_018336223.1"/>
    </source>
</evidence>
<evidence type="ECO:0000259" key="12">
    <source>
        <dbReference type="SMART" id="SM00913"/>
    </source>
</evidence>
<dbReference type="GO" id="GO:0005635">
    <property type="term" value="C:nuclear envelope"/>
    <property type="evidence" value="ECO:0007669"/>
    <property type="project" value="UniProtKB-SubCell"/>
</dbReference>
<evidence type="ECO:0000256" key="9">
    <source>
        <dbReference type="ARBA" id="ARBA00060097"/>
    </source>
</evidence>
<dbReference type="FunFam" id="1.25.10.10:FF:000079">
    <property type="entry name" value="transportin-3 isoform X1"/>
    <property type="match status" value="1"/>
</dbReference>
<dbReference type="OrthoDB" id="435593at2759"/>
<dbReference type="InterPro" id="IPR057941">
    <property type="entry name" value="TPR_TNPO3_IPO13_2nd"/>
</dbReference>
<dbReference type="Pfam" id="PF24140">
    <property type="entry name" value="TPR_TNPO3_IPO13_3rd"/>
    <property type="match status" value="1"/>
</dbReference>
<keyword evidence="8" id="KW-0539">Nucleus</keyword>
<evidence type="ECO:0000256" key="7">
    <source>
        <dbReference type="ARBA" id="ARBA00022990"/>
    </source>
</evidence>
<comment type="function">
    <text evidence="9">Importin, which transports target proteins into the nucleus. Specifically mediates the nuclear import of splicing factor serine/arginine (SR) proteins, such as RBM4, SFRS1 and SFRS2, by recognizing phosphorylated SR domains. Also mediates the nuclear import of serine/arginine (SR) protein CPSF6, independently of CPSF6 phosphorylation. The nuclear import process is regulated by the small GTPase Ran that partitions between cytoplasm and nucleus in the predominantly GDP- and GTP-bound form, respectively. Importin associates with target cargo proteins in the cytoplasm, and the competitive binding of GTP-bound Ran induces the release of cargos in the nucleus.</text>
</comment>
<dbReference type="FunCoup" id="A0A1W4XUS1">
    <property type="interactions" value="2669"/>
</dbReference>
<evidence type="ECO:0000256" key="1">
    <source>
        <dbReference type="ARBA" id="ARBA00004259"/>
    </source>
</evidence>
<dbReference type="RefSeq" id="XP_018336223.1">
    <property type="nucleotide sequence ID" value="XM_018480721.1"/>
</dbReference>
<dbReference type="PANTHER" id="PTHR12363:SF42">
    <property type="entry name" value="TRANSPORTIN-3"/>
    <property type="match status" value="1"/>
</dbReference>
<dbReference type="Gene3D" id="1.25.10.10">
    <property type="entry name" value="Leucine-rich Repeat Variant"/>
    <property type="match status" value="1"/>
</dbReference>
<sequence length="934" mass="106492">MKMAELNQKPALDIVYLAISALYNNPNNEEKERASQWLGILQKSVFAWTIADELLHHKRDLESCYFAAQTMRSKIQHSFHELPLEAHVSLRDSLLEHISQINENTNTVIVTQLCLALADLALQMPTWHRAVLDLINRFSSTHTWPLLEVLTVLPEELESRSVRIGENRRLELLEDLKTCAPTINEFLKHCCNTNCDNMSVNIKIIRCFTSWVSVRAISLDGIHFHIVLLKAFDILVHKGEGEKQSVPGAMHDAAADCICTMLQCLEDEHQALEMYLFNNIMTLEVAYHMSVAKEDQEKSMNYCRIFTELAETFLKRIISQCNGESQPYAEQILDLVLVCLGHHDYEVAEVTFNFWYLLSEELYQTNTKQLTDMFRPYIERLITALCRHCQMEPDHEGLLEDGDDFKDFRLKVSDLIKDVVFIVGSSNCFRQMFMNLQAPGVSWDTSEAALFIMQAVAKNILPTENEIVPKVVEAILNLQQNAHVAVRHTSVLLLGELCEWIEKHPITLQPILNFLVCYLPQPGVGAAAATALQNICTRCNEHMACHVPILIQLMRQVDSFPINNNAVIGLLKGVAAIISCMPHTEITNSMRELCSFQMTPLCQLIDNGIVPIKGTKSDPVLWLDRLSSIFKNVNIKLEKNEPNPCRLNALEVWPTLSRTIDKYQGDLRIMERCCRSLRFMLRCVSQQVPDLLKPLVEQLVRLYLIHKHSCFLYLGSILVDEYAMMNDCVAGLLEMLKAFIEPTFQMLVEKDGLRNHPDTVDDFFRLCARFLQRAPLPFLECEAMSPILECSLSACNLDHKEANTSVMKFLYGLIAVSQGSKQQPDFKKRQDIVTEILTSYGQQLVTNLLHACVFYLHSYMLAEVADVLVELLNWDKKFTGEWLTIALETLPKQVNGGIITATPQQLSNFHETVIESKTSKSITQALKKLTRLYR</sequence>
<proteinExistence type="predicted"/>
<dbReference type="KEGG" id="apln:108744802"/>
<keyword evidence="4" id="KW-0963">Cytoplasm</keyword>
<dbReference type="InterPro" id="IPR051345">
    <property type="entry name" value="Importin_beta-like_NTR"/>
</dbReference>
<evidence type="ECO:0000256" key="11">
    <source>
        <dbReference type="ARBA" id="ARBA00067328"/>
    </source>
</evidence>
<evidence type="ECO:0000256" key="3">
    <source>
        <dbReference type="ARBA" id="ARBA00022448"/>
    </source>
</evidence>
<evidence type="ECO:0000256" key="5">
    <source>
        <dbReference type="ARBA" id="ARBA00022553"/>
    </source>
</evidence>
<dbReference type="GO" id="GO:0005737">
    <property type="term" value="C:cytoplasm"/>
    <property type="evidence" value="ECO:0007669"/>
    <property type="project" value="UniProtKB-SubCell"/>
</dbReference>
<dbReference type="SMART" id="SM00913">
    <property type="entry name" value="IBN_N"/>
    <property type="match status" value="1"/>
</dbReference>
<dbReference type="GO" id="GO:0006606">
    <property type="term" value="P:protein import into nucleus"/>
    <property type="evidence" value="ECO:0007669"/>
    <property type="project" value="TreeGrafter"/>
</dbReference>
<dbReference type="Pfam" id="PF08389">
    <property type="entry name" value="Xpo1"/>
    <property type="match status" value="1"/>
</dbReference>
<evidence type="ECO:0000256" key="6">
    <source>
        <dbReference type="ARBA" id="ARBA00022927"/>
    </source>
</evidence>
<name>A0A1W4XUS1_AGRPL</name>
<keyword evidence="13" id="KW-1185">Reference proteome</keyword>
<evidence type="ECO:0000256" key="10">
    <source>
        <dbReference type="ARBA" id="ARBA00063116"/>
    </source>
</evidence>
<evidence type="ECO:0000256" key="4">
    <source>
        <dbReference type="ARBA" id="ARBA00022490"/>
    </source>
</evidence>
<evidence type="ECO:0000256" key="2">
    <source>
        <dbReference type="ARBA" id="ARBA00004496"/>
    </source>
</evidence>
<feature type="domain" description="Importin N-terminal" evidence="12">
    <location>
        <begin position="34"/>
        <end position="100"/>
    </location>
</feature>
<evidence type="ECO:0000313" key="13">
    <source>
        <dbReference type="Proteomes" id="UP000192223"/>
    </source>
</evidence>
<dbReference type="InterPro" id="IPR011989">
    <property type="entry name" value="ARM-like"/>
</dbReference>
<organism evidence="13 14">
    <name type="scientific">Agrilus planipennis</name>
    <name type="common">Emerald ash borer</name>
    <name type="synonym">Agrilus marcopoli</name>
    <dbReference type="NCBI Taxonomy" id="224129"/>
    <lineage>
        <taxon>Eukaryota</taxon>
        <taxon>Metazoa</taxon>
        <taxon>Ecdysozoa</taxon>
        <taxon>Arthropoda</taxon>
        <taxon>Hexapoda</taxon>
        <taxon>Insecta</taxon>
        <taxon>Pterygota</taxon>
        <taxon>Neoptera</taxon>
        <taxon>Endopterygota</taxon>
        <taxon>Coleoptera</taxon>
        <taxon>Polyphaga</taxon>
        <taxon>Elateriformia</taxon>
        <taxon>Buprestoidea</taxon>
        <taxon>Buprestidae</taxon>
        <taxon>Agrilinae</taxon>
        <taxon>Agrilus</taxon>
    </lineage>
</organism>
<reference evidence="14" key="1">
    <citation type="submission" date="2025-08" db="UniProtKB">
        <authorList>
            <consortium name="RefSeq"/>
        </authorList>
    </citation>
    <scope>IDENTIFICATION</scope>
    <source>
        <tissue evidence="14">Entire body</tissue>
    </source>
</reference>
<dbReference type="GeneID" id="108744802"/>
<accession>A0A1W4XUS1</accession>
<keyword evidence="6" id="KW-0653">Protein transport</keyword>
<dbReference type="Pfam" id="PF03810">
    <property type="entry name" value="IBN_N"/>
    <property type="match status" value="1"/>
</dbReference>
<dbReference type="InParanoid" id="A0A1W4XUS1"/>
<dbReference type="Pfam" id="PF24139">
    <property type="entry name" value="TPR_TNPO3_IPO13_4th"/>
    <property type="match status" value="1"/>
</dbReference>
<keyword evidence="5" id="KW-0597">Phosphoprotein</keyword>
<comment type="subcellular location">
    <subcellularLocation>
        <location evidence="2">Cytoplasm</location>
    </subcellularLocation>
    <subcellularLocation>
        <location evidence="1">Nucleus envelope</location>
    </subcellularLocation>
</comment>
<dbReference type="STRING" id="224129.A0A1W4XUS1"/>
<dbReference type="GO" id="GO:0031267">
    <property type="term" value="F:small GTPase binding"/>
    <property type="evidence" value="ECO:0007669"/>
    <property type="project" value="InterPro"/>
</dbReference>
<dbReference type="SUPFAM" id="SSF48371">
    <property type="entry name" value="ARM repeat"/>
    <property type="match status" value="1"/>
</dbReference>
<dbReference type="PANTHER" id="PTHR12363">
    <property type="entry name" value="TRANSPORTIN 3 AND IMPORTIN 13"/>
    <property type="match status" value="1"/>
</dbReference>
<dbReference type="InterPro" id="IPR001494">
    <property type="entry name" value="Importin-beta_N"/>
</dbReference>
<evidence type="ECO:0000256" key="8">
    <source>
        <dbReference type="ARBA" id="ARBA00023242"/>
    </source>
</evidence>
<keyword evidence="7" id="KW-0007">Acetylation</keyword>
<dbReference type="InterPro" id="IPR057942">
    <property type="entry name" value="TPR_TNPO3_IPO13_3rd"/>
</dbReference>
<protein>
    <recommendedName>
        <fullName evidence="11">Transportin-3</fullName>
    </recommendedName>
</protein>
<dbReference type="Pfam" id="PF24138">
    <property type="entry name" value="TPR_TNPO3_IPO13_2nd"/>
    <property type="match status" value="1"/>
</dbReference>
<dbReference type="Proteomes" id="UP000192223">
    <property type="component" value="Unplaced"/>
</dbReference>
<keyword evidence="3" id="KW-0813">Transport</keyword>
<dbReference type="InterPro" id="IPR016024">
    <property type="entry name" value="ARM-type_fold"/>
</dbReference>
<dbReference type="InterPro" id="IPR013598">
    <property type="entry name" value="Exportin-1/Importin-b-like"/>
</dbReference>
<dbReference type="InterPro" id="IPR058537">
    <property type="entry name" value="TPR_TNPO3_IPO13_4th"/>
</dbReference>
<dbReference type="AlphaFoldDB" id="A0A1W4XUS1"/>